<keyword evidence="1" id="KW-0813">Transport</keyword>
<keyword evidence="5" id="KW-1185">Reference proteome</keyword>
<dbReference type="InterPro" id="IPR003593">
    <property type="entry name" value="AAA+_ATPase"/>
</dbReference>
<dbReference type="SUPFAM" id="SSF52540">
    <property type="entry name" value="P-loop containing nucleoside triphosphate hydrolases"/>
    <property type="match status" value="1"/>
</dbReference>
<evidence type="ECO:0000313" key="4">
    <source>
        <dbReference type="EMBL" id="SDE16829.1"/>
    </source>
</evidence>
<dbReference type="OrthoDB" id="9805514at2"/>
<accession>A0A1G7APN4</accession>
<dbReference type="STRING" id="1045774.SAMN05421872_11625"/>
<evidence type="ECO:0000256" key="3">
    <source>
        <dbReference type="ARBA" id="ARBA00022840"/>
    </source>
</evidence>
<dbReference type="Proteomes" id="UP000199034">
    <property type="component" value="Unassembled WGS sequence"/>
</dbReference>
<dbReference type="RefSeq" id="WP_090860661.1">
    <property type="nucleotide sequence ID" value="NZ_FMZM01000016.1"/>
</dbReference>
<dbReference type="PROSITE" id="PS50893">
    <property type="entry name" value="ABC_TRANSPORTER_2"/>
    <property type="match status" value="1"/>
</dbReference>
<dbReference type="InterPro" id="IPR051120">
    <property type="entry name" value="ABC_AA/LPS_Transport"/>
</dbReference>
<dbReference type="SMART" id="SM00382">
    <property type="entry name" value="AAA"/>
    <property type="match status" value="1"/>
</dbReference>
<reference evidence="4 5" key="1">
    <citation type="submission" date="2016-10" db="EMBL/GenBank/DDBJ databases">
        <authorList>
            <person name="de Groot N.N."/>
        </authorList>
    </citation>
    <scope>NUCLEOTIDE SEQUENCE [LARGE SCALE GENOMIC DNA]</scope>
    <source>
        <strain evidence="4 5">CGMCC 4.6858</strain>
    </source>
</reference>
<keyword evidence="3 4" id="KW-0067">ATP-binding</keyword>
<dbReference type="GO" id="GO:0005524">
    <property type="term" value="F:ATP binding"/>
    <property type="evidence" value="ECO:0007669"/>
    <property type="project" value="UniProtKB-KW"/>
</dbReference>
<evidence type="ECO:0000313" key="5">
    <source>
        <dbReference type="Proteomes" id="UP000199034"/>
    </source>
</evidence>
<organism evidence="4 5">
    <name type="scientific">Nocardioides lianchengensis</name>
    <dbReference type="NCBI Taxonomy" id="1045774"/>
    <lineage>
        <taxon>Bacteria</taxon>
        <taxon>Bacillati</taxon>
        <taxon>Actinomycetota</taxon>
        <taxon>Actinomycetes</taxon>
        <taxon>Propionibacteriales</taxon>
        <taxon>Nocardioidaceae</taxon>
        <taxon>Nocardioides</taxon>
    </lineage>
</organism>
<dbReference type="GO" id="GO:0005886">
    <property type="term" value="C:plasma membrane"/>
    <property type="evidence" value="ECO:0007669"/>
    <property type="project" value="TreeGrafter"/>
</dbReference>
<sequence>MSLLEVDDVVVQFGGVTAVNHASFAAHAGRITGLIGPNGAGKTTCFNVISGLQRPTRGKVRFDGRGVTRLPVHRRSKRGMGRTFQRLEAFGSLSVRENVRVAFDIHRGPIGWIRPSSADVDALLERVGIASYAGERADSIPTGTARLLELARCLAGQPKLLLLDEPSSGLDETETDAFGELLQELAAEGRAILMVEHDMDLVMGVCDDIHVLDFGSVIASGPPSLIRSDPAVQQAYLGYSDVEDAADSADSADSADDPATVTQVLPVVHEEVR</sequence>
<protein>
    <submittedName>
        <fullName evidence="4">Branched-chain amino acid transport system ATP-binding protein</fullName>
    </submittedName>
</protein>
<dbReference type="EMBL" id="FMZM01000016">
    <property type="protein sequence ID" value="SDE16829.1"/>
    <property type="molecule type" value="Genomic_DNA"/>
</dbReference>
<evidence type="ECO:0000256" key="1">
    <source>
        <dbReference type="ARBA" id="ARBA00022448"/>
    </source>
</evidence>
<dbReference type="InterPro" id="IPR003439">
    <property type="entry name" value="ABC_transporter-like_ATP-bd"/>
</dbReference>
<evidence type="ECO:0000256" key="2">
    <source>
        <dbReference type="ARBA" id="ARBA00022741"/>
    </source>
</evidence>
<gene>
    <name evidence="4" type="ORF">SAMN05421872_11625</name>
</gene>
<dbReference type="AlphaFoldDB" id="A0A1G7APN4"/>
<dbReference type="Pfam" id="PF00005">
    <property type="entry name" value="ABC_tran"/>
    <property type="match status" value="1"/>
</dbReference>
<dbReference type="Pfam" id="PF12399">
    <property type="entry name" value="BCA_ABC_TP_C"/>
    <property type="match status" value="1"/>
</dbReference>
<dbReference type="CDD" id="cd03219">
    <property type="entry name" value="ABC_Mj1267_LivG_branched"/>
    <property type="match status" value="1"/>
</dbReference>
<keyword evidence="2" id="KW-0547">Nucleotide-binding</keyword>
<dbReference type="InterPro" id="IPR032823">
    <property type="entry name" value="BCA_ABC_TP_C"/>
</dbReference>
<proteinExistence type="predicted"/>
<dbReference type="PANTHER" id="PTHR45772:SF2">
    <property type="entry name" value="ABC TRANSPORTER ATP-BINDING PROTEIN"/>
    <property type="match status" value="1"/>
</dbReference>
<dbReference type="Gene3D" id="3.40.50.300">
    <property type="entry name" value="P-loop containing nucleotide triphosphate hydrolases"/>
    <property type="match status" value="1"/>
</dbReference>
<name>A0A1G7APN4_9ACTN</name>
<dbReference type="InterPro" id="IPR027417">
    <property type="entry name" value="P-loop_NTPase"/>
</dbReference>
<dbReference type="GO" id="GO:0016887">
    <property type="term" value="F:ATP hydrolysis activity"/>
    <property type="evidence" value="ECO:0007669"/>
    <property type="project" value="InterPro"/>
</dbReference>
<dbReference type="PANTHER" id="PTHR45772">
    <property type="entry name" value="CONSERVED COMPONENT OF ABC TRANSPORTER FOR NATURAL AMINO ACIDS-RELATED"/>
    <property type="match status" value="1"/>
</dbReference>